<gene>
    <name evidence="2" type="ORF">OSB1V03_LOCUS18247</name>
</gene>
<evidence type="ECO:0000313" key="3">
    <source>
        <dbReference type="Proteomes" id="UP000759131"/>
    </source>
</evidence>
<keyword evidence="3" id="KW-1185">Reference proteome</keyword>
<dbReference type="AlphaFoldDB" id="A0A7R9LFF9"/>
<name>A0A7R9LFF9_9ACAR</name>
<feature type="compositionally biased region" description="Polar residues" evidence="1">
    <location>
        <begin position="78"/>
        <end position="95"/>
    </location>
</feature>
<organism evidence="2">
    <name type="scientific">Medioppia subpectinata</name>
    <dbReference type="NCBI Taxonomy" id="1979941"/>
    <lineage>
        <taxon>Eukaryota</taxon>
        <taxon>Metazoa</taxon>
        <taxon>Ecdysozoa</taxon>
        <taxon>Arthropoda</taxon>
        <taxon>Chelicerata</taxon>
        <taxon>Arachnida</taxon>
        <taxon>Acari</taxon>
        <taxon>Acariformes</taxon>
        <taxon>Sarcoptiformes</taxon>
        <taxon>Oribatida</taxon>
        <taxon>Brachypylina</taxon>
        <taxon>Oppioidea</taxon>
        <taxon>Oppiidae</taxon>
        <taxon>Medioppia</taxon>
    </lineage>
</organism>
<dbReference type="Proteomes" id="UP000759131">
    <property type="component" value="Unassembled WGS sequence"/>
</dbReference>
<feature type="non-terminal residue" evidence="2">
    <location>
        <position position="1"/>
    </location>
</feature>
<evidence type="ECO:0000313" key="2">
    <source>
        <dbReference type="EMBL" id="CAD7640518.1"/>
    </source>
</evidence>
<proteinExistence type="predicted"/>
<dbReference type="EMBL" id="OC878279">
    <property type="protein sequence ID" value="CAD7640518.1"/>
    <property type="molecule type" value="Genomic_DNA"/>
</dbReference>
<evidence type="ECO:0000256" key="1">
    <source>
        <dbReference type="SAM" id="MobiDB-lite"/>
    </source>
</evidence>
<feature type="region of interest" description="Disordered" evidence="1">
    <location>
        <begin position="78"/>
        <end position="139"/>
    </location>
</feature>
<sequence>MYASFEAFAHWLSRIALTLWPKRALNSIGFECNDYSFGGLRRFESSLTHYLCRKYSQTMSSEELDEFFDANDHFIHTTDNATHNPQTLRSVADETTTADHKTDRETTPASDGTDGSDGTAKPKPDNAVDNEMESNRLEVMIVNEDDIRINADD</sequence>
<accession>A0A7R9LFF9</accession>
<dbReference type="EMBL" id="CAJPIZ010023704">
    <property type="protein sequence ID" value="CAG2118295.1"/>
    <property type="molecule type" value="Genomic_DNA"/>
</dbReference>
<feature type="compositionally biased region" description="Basic and acidic residues" evidence="1">
    <location>
        <begin position="97"/>
        <end position="106"/>
    </location>
</feature>
<protein>
    <submittedName>
        <fullName evidence="2">Uncharacterized protein</fullName>
    </submittedName>
</protein>
<reference evidence="2" key="1">
    <citation type="submission" date="2020-11" db="EMBL/GenBank/DDBJ databases">
        <authorList>
            <person name="Tran Van P."/>
        </authorList>
    </citation>
    <scope>NUCLEOTIDE SEQUENCE</scope>
</reference>